<protein>
    <submittedName>
        <fullName evidence="6">Putative plastid-lipid-associated protein 3, chloroplastic</fullName>
    </submittedName>
</protein>
<name>A0A199UKH3_ANACO</name>
<feature type="domain" description="Plastid lipid-associated protein/fibrillin conserved" evidence="5">
    <location>
        <begin position="178"/>
        <end position="393"/>
    </location>
</feature>
<feature type="compositionally biased region" description="Acidic residues" evidence="4">
    <location>
        <begin position="89"/>
        <end position="109"/>
    </location>
</feature>
<organism evidence="6 7">
    <name type="scientific">Ananas comosus</name>
    <name type="common">Pineapple</name>
    <name type="synonym">Ananas ananas</name>
    <dbReference type="NCBI Taxonomy" id="4615"/>
    <lineage>
        <taxon>Eukaryota</taxon>
        <taxon>Viridiplantae</taxon>
        <taxon>Streptophyta</taxon>
        <taxon>Embryophyta</taxon>
        <taxon>Tracheophyta</taxon>
        <taxon>Spermatophyta</taxon>
        <taxon>Magnoliopsida</taxon>
        <taxon>Liliopsida</taxon>
        <taxon>Poales</taxon>
        <taxon>Bromeliaceae</taxon>
        <taxon>Bromelioideae</taxon>
        <taxon>Ananas</taxon>
    </lineage>
</organism>
<dbReference type="InterPro" id="IPR006843">
    <property type="entry name" value="PAP/fibrillin_dom"/>
</dbReference>
<reference evidence="6 7" key="1">
    <citation type="journal article" date="2016" name="DNA Res.">
        <title>The draft genome of MD-2 pineapple using hybrid error correction of long reads.</title>
        <authorList>
            <person name="Redwan R.M."/>
            <person name="Saidin A."/>
            <person name="Kumar S.V."/>
        </authorList>
    </citation>
    <scope>NUCLEOTIDE SEQUENCE [LARGE SCALE GENOMIC DNA]</scope>
    <source>
        <strain evidence="7">cv. MD2</strain>
        <tissue evidence="6">Leaf</tissue>
    </source>
</reference>
<evidence type="ECO:0000259" key="5">
    <source>
        <dbReference type="Pfam" id="PF04755"/>
    </source>
</evidence>
<accession>A0A199UKH3</accession>
<dbReference type="STRING" id="4615.A0A199UKH3"/>
<evidence type="ECO:0000256" key="4">
    <source>
        <dbReference type="SAM" id="MobiDB-lite"/>
    </source>
</evidence>
<dbReference type="Proteomes" id="UP000092600">
    <property type="component" value="Unassembled WGS sequence"/>
</dbReference>
<dbReference type="InterPro" id="IPR039633">
    <property type="entry name" value="PAP"/>
</dbReference>
<dbReference type="Pfam" id="PF04755">
    <property type="entry name" value="PAP_fibrillin"/>
    <property type="match status" value="1"/>
</dbReference>
<dbReference type="EMBL" id="LSRQ01007309">
    <property type="protein sequence ID" value="OAY65085.1"/>
    <property type="molecule type" value="Genomic_DNA"/>
</dbReference>
<feature type="region of interest" description="Disordered" evidence="4">
    <location>
        <begin position="48"/>
        <end position="173"/>
    </location>
</feature>
<dbReference type="GO" id="GO:0009536">
    <property type="term" value="C:plastid"/>
    <property type="evidence" value="ECO:0007669"/>
    <property type="project" value="UniProtKB-SubCell"/>
</dbReference>
<feature type="compositionally biased region" description="Basic and acidic residues" evidence="4">
    <location>
        <begin position="58"/>
        <end position="68"/>
    </location>
</feature>
<evidence type="ECO:0000313" key="7">
    <source>
        <dbReference type="Proteomes" id="UP000092600"/>
    </source>
</evidence>
<evidence type="ECO:0000256" key="2">
    <source>
        <dbReference type="ARBA" id="ARBA00022640"/>
    </source>
</evidence>
<evidence type="ECO:0000256" key="3">
    <source>
        <dbReference type="ARBA" id="ARBA00022946"/>
    </source>
</evidence>
<dbReference type="AlphaFoldDB" id="A0A199UKH3"/>
<proteinExistence type="predicted"/>
<keyword evidence="3" id="KW-0809">Transit peptide</keyword>
<keyword evidence="2" id="KW-0934">Plastid</keyword>
<gene>
    <name evidence="6" type="ORF">ACMD2_14425</name>
</gene>
<sequence>MACLLTSSHASLFSPNPYPHRLLLPLSRHPQILSLPFLARRPRNPRLLSLSAPSAASRPERFPRRPPDEDPSAQAPGIPDEWGEKTPPEPEEPSEADPPKDEDEDEDEWGRDPVGIGGNAGAIADEWGEKGEPEPETPSSSADPPKDEDEDEWGREPGEGGFWTGNGSPVPEADKLGELKQCLVDSIYGTEFGFRASADTRAEILELVNQLEAENPTPAPTEAPELLDGKWILLYTAFSELLPLLAVGATPLLKVKQITQEIDTKSMKIVNSTTLSSPFASFTFSASASFEVRSPSRIKVQFEEGTFQPPSISSTVDLPEQVDILGQKISLRPVQQSLNPIQEALANITRTISGQRPLTVPLPGNRAETWLLTTYLDEDFRISRGDGGLFILAKEGSPLLDQLSQ</sequence>
<evidence type="ECO:0000256" key="1">
    <source>
        <dbReference type="ARBA" id="ARBA00004474"/>
    </source>
</evidence>
<comment type="subcellular location">
    <subcellularLocation>
        <location evidence="1">Plastid</location>
    </subcellularLocation>
</comment>
<feature type="compositionally biased region" description="Low complexity" evidence="4">
    <location>
        <begin position="48"/>
        <end position="57"/>
    </location>
</feature>
<evidence type="ECO:0000313" key="6">
    <source>
        <dbReference type="EMBL" id="OAY65085.1"/>
    </source>
</evidence>
<comment type="caution">
    <text evidence="6">The sequence shown here is derived from an EMBL/GenBank/DDBJ whole genome shotgun (WGS) entry which is preliminary data.</text>
</comment>
<dbReference type="PANTHER" id="PTHR31906">
    <property type="entry name" value="PLASTID-LIPID-ASSOCIATED PROTEIN 4, CHLOROPLASTIC-RELATED"/>
    <property type="match status" value="1"/>
</dbReference>